<dbReference type="PROSITE" id="PS50932">
    <property type="entry name" value="HTH_LACI_2"/>
    <property type="match status" value="1"/>
</dbReference>
<sequence>MAKGTIRLADVAKAAGVSQGTASNVFSRPEVVREEVREHVLETAKRLGYAGPSLTGRLLRAGKVNAIGVAVVEPLAYFFNDPWARALLAAISEVCDASGTGLALVSAKDRHKLDWNIKSALVDGFILLCVEGGEKLVQLTRERQLPFVALALNDEDASIPSISVDNLGGAAVAARHLAELGHRRFGVLATELSDDHVGPVSVAGIGRAMYSTSRDRALGYWQALEAFGIEREDVPIFETLNDKPSVEAGLDYLFSAQEPPTAILAMSDNIALLAINWLRARGLSVPQDISVVGFDGVPEGGMVEPGLTTMAQPFAAIAQRAVQAVLDDAVPAEREMIDVTLIVRGSTAAPKP</sequence>
<organism evidence="5">
    <name type="scientific">Rhizobium sp. ZPR3</name>
    <dbReference type="NCBI Taxonomy" id="3158967"/>
    <lineage>
        <taxon>Bacteria</taxon>
        <taxon>Pseudomonadati</taxon>
        <taxon>Pseudomonadota</taxon>
        <taxon>Alphaproteobacteria</taxon>
        <taxon>Hyphomicrobiales</taxon>
        <taxon>Rhizobiaceae</taxon>
        <taxon>Rhizobium/Agrobacterium group</taxon>
        <taxon>Rhizobium</taxon>
    </lineage>
</organism>
<dbReference type="CDD" id="cd06279">
    <property type="entry name" value="PBP1_LacI-like"/>
    <property type="match status" value="1"/>
</dbReference>
<dbReference type="AlphaFoldDB" id="A0AAU7RR97"/>
<keyword evidence="1" id="KW-0805">Transcription regulation</keyword>
<dbReference type="PANTHER" id="PTHR30146:SF138">
    <property type="entry name" value="TRANSCRIPTIONAL REGULATORY PROTEIN"/>
    <property type="match status" value="1"/>
</dbReference>
<dbReference type="InterPro" id="IPR010982">
    <property type="entry name" value="Lambda_DNA-bd_dom_sf"/>
</dbReference>
<evidence type="ECO:0000256" key="1">
    <source>
        <dbReference type="ARBA" id="ARBA00023015"/>
    </source>
</evidence>
<dbReference type="SUPFAM" id="SSF47413">
    <property type="entry name" value="lambda repressor-like DNA-binding domains"/>
    <property type="match status" value="1"/>
</dbReference>
<dbReference type="GO" id="GO:0003700">
    <property type="term" value="F:DNA-binding transcription factor activity"/>
    <property type="evidence" value="ECO:0007669"/>
    <property type="project" value="TreeGrafter"/>
</dbReference>
<evidence type="ECO:0000259" key="4">
    <source>
        <dbReference type="PROSITE" id="PS50932"/>
    </source>
</evidence>
<dbReference type="SUPFAM" id="SSF53822">
    <property type="entry name" value="Periplasmic binding protein-like I"/>
    <property type="match status" value="1"/>
</dbReference>
<dbReference type="EMBL" id="CP157960">
    <property type="protein sequence ID" value="XBT92699.1"/>
    <property type="molecule type" value="Genomic_DNA"/>
</dbReference>
<protein>
    <submittedName>
        <fullName evidence="5">LacI family DNA-binding transcriptional regulator</fullName>
    </submittedName>
</protein>
<evidence type="ECO:0000256" key="3">
    <source>
        <dbReference type="ARBA" id="ARBA00023163"/>
    </source>
</evidence>
<evidence type="ECO:0000313" key="5">
    <source>
        <dbReference type="EMBL" id="XBT92699.1"/>
    </source>
</evidence>
<dbReference type="InterPro" id="IPR028082">
    <property type="entry name" value="Peripla_BP_I"/>
</dbReference>
<keyword evidence="3" id="KW-0804">Transcription</keyword>
<accession>A0AAU7RR97</accession>
<gene>
    <name evidence="5" type="ORF">ABM479_18410</name>
</gene>
<feature type="domain" description="HTH lacI-type" evidence="4">
    <location>
        <begin position="6"/>
        <end position="61"/>
    </location>
</feature>
<dbReference type="PANTHER" id="PTHR30146">
    <property type="entry name" value="LACI-RELATED TRANSCRIPTIONAL REPRESSOR"/>
    <property type="match status" value="1"/>
</dbReference>
<dbReference type="InterPro" id="IPR046335">
    <property type="entry name" value="LacI/GalR-like_sensor"/>
</dbReference>
<dbReference type="Gene3D" id="3.40.50.2300">
    <property type="match status" value="2"/>
</dbReference>
<dbReference type="GO" id="GO:0000976">
    <property type="term" value="F:transcription cis-regulatory region binding"/>
    <property type="evidence" value="ECO:0007669"/>
    <property type="project" value="TreeGrafter"/>
</dbReference>
<dbReference type="RefSeq" id="WP_349957096.1">
    <property type="nucleotide sequence ID" value="NZ_CP157960.1"/>
</dbReference>
<dbReference type="Pfam" id="PF00356">
    <property type="entry name" value="LacI"/>
    <property type="match status" value="1"/>
</dbReference>
<name>A0AAU7RR97_9HYPH</name>
<reference evidence="5" key="1">
    <citation type="submission" date="2024-06" db="EMBL/GenBank/DDBJ databases">
        <authorList>
            <person name="Li T."/>
            <person name="Gao R."/>
        </authorList>
    </citation>
    <scope>NUCLEOTIDE SEQUENCE</scope>
    <source>
        <strain evidence="5">ZPR3</strain>
    </source>
</reference>
<dbReference type="InterPro" id="IPR000843">
    <property type="entry name" value="HTH_LacI"/>
</dbReference>
<dbReference type="Pfam" id="PF13377">
    <property type="entry name" value="Peripla_BP_3"/>
    <property type="match status" value="1"/>
</dbReference>
<dbReference type="SMART" id="SM00354">
    <property type="entry name" value="HTH_LACI"/>
    <property type="match status" value="1"/>
</dbReference>
<evidence type="ECO:0000256" key="2">
    <source>
        <dbReference type="ARBA" id="ARBA00023125"/>
    </source>
</evidence>
<keyword evidence="2 5" id="KW-0238">DNA-binding</keyword>
<dbReference type="Gene3D" id="1.10.260.40">
    <property type="entry name" value="lambda repressor-like DNA-binding domains"/>
    <property type="match status" value="1"/>
</dbReference>
<proteinExistence type="predicted"/>
<dbReference type="CDD" id="cd01392">
    <property type="entry name" value="HTH_LacI"/>
    <property type="match status" value="1"/>
</dbReference>